<gene>
    <name evidence="1" type="ORF">SDC9_188082</name>
</gene>
<name>A0A645HWI5_9ZZZZ</name>
<dbReference type="EMBL" id="VSSQ01097027">
    <property type="protein sequence ID" value="MPN40544.1"/>
    <property type="molecule type" value="Genomic_DNA"/>
</dbReference>
<organism evidence="1">
    <name type="scientific">bioreactor metagenome</name>
    <dbReference type="NCBI Taxonomy" id="1076179"/>
    <lineage>
        <taxon>unclassified sequences</taxon>
        <taxon>metagenomes</taxon>
        <taxon>ecological metagenomes</taxon>
    </lineage>
</organism>
<accession>A0A645HWI5</accession>
<dbReference type="AlphaFoldDB" id="A0A645HWI5"/>
<dbReference type="InterPro" id="IPR019198">
    <property type="entry name" value="Beta_propeller_containing"/>
</dbReference>
<reference evidence="1" key="1">
    <citation type="submission" date="2019-08" db="EMBL/GenBank/DDBJ databases">
        <authorList>
            <person name="Kucharzyk K."/>
            <person name="Murdoch R.W."/>
            <person name="Higgins S."/>
            <person name="Loffler F."/>
        </authorList>
    </citation>
    <scope>NUCLEOTIDE SEQUENCE</scope>
</reference>
<protein>
    <submittedName>
        <fullName evidence="1">Uncharacterized protein</fullName>
    </submittedName>
</protein>
<dbReference type="Pfam" id="PF09826">
    <property type="entry name" value="Beta_propel"/>
    <property type="match status" value="1"/>
</dbReference>
<sequence length="108" mass="12394">MFDVSNPKDVTEKHNLLLDEYWSEANYNHKAIVVSAERQLIAFPAEGKYLVFSYSKDTGFVQKAELTANSNYYNSRGLFIQNVFFVCNNQAITAYSMTNYQQLSTLTL</sequence>
<evidence type="ECO:0000313" key="1">
    <source>
        <dbReference type="EMBL" id="MPN40544.1"/>
    </source>
</evidence>
<proteinExistence type="predicted"/>
<comment type="caution">
    <text evidence="1">The sequence shown here is derived from an EMBL/GenBank/DDBJ whole genome shotgun (WGS) entry which is preliminary data.</text>
</comment>